<dbReference type="AlphaFoldDB" id="A0A5A5R723"/>
<dbReference type="Pfam" id="PF14384">
    <property type="entry name" value="BrnA_antitoxin"/>
    <property type="match status" value="1"/>
</dbReference>
<evidence type="ECO:0000313" key="1">
    <source>
        <dbReference type="EMBL" id="GCA70798.1"/>
    </source>
</evidence>
<name>A0A5A5R723_MICAE</name>
<proteinExistence type="predicted"/>
<organism evidence="1 2">
    <name type="scientific">Microcystis aeruginosa NIES-2519</name>
    <dbReference type="NCBI Taxonomy" id="2303981"/>
    <lineage>
        <taxon>Bacteria</taxon>
        <taxon>Bacillati</taxon>
        <taxon>Cyanobacteriota</taxon>
        <taxon>Cyanophyceae</taxon>
        <taxon>Oscillatoriophycideae</taxon>
        <taxon>Chroococcales</taxon>
        <taxon>Microcystaceae</taxon>
        <taxon>Microcystis</taxon>
    </lineage>
</organism>
<dbReference type="Proteomes" id="UP000323569">
    <property type="component" value="Unassembled WGS sequence"/>
</dbReference>
<evidence type="ECO:0000313" key="2">
    <source>
        <dbReference type="Proteomes" id="UP000323569"/>
    </source>
</evidence>
<dbReference type="RefSeq" id="WP_149979247.1">
    <property type="nucleotide sequence ID" value="NZ_BHVO01000035.1"/>
</dbReference>
<protein>
    <submittedName>
        <fullName evidence="1">Uncharacterized protein</fullName>
    </submittedName>
</protein>
<accession>A0A5A5R723</accession>
<dbReference type="InterPro" id="IPR025528">
    <property type="entry name" value="BrnA_antitoxin"/>
</dbReference>
<reference evidence="1 2" key="1">
    <citation type="submission" date="2018-09" db="EMBL/GenBank/DDBJ databases">
        <title>Evolutionary history of phycoerythrin pigmentation in the water bloom-forming cyanobacterium Microcystis aeruginosa.</title>
        <authorList>
            <person name="Tanabe Y."/>
            <person name="Tanabe Y."/>
            <person name="Yamaguchi H."/>
        </authorList>
    </citation>
    <scope>NUCLEOTIDE SEQUENCE [LARGE SCALE GENOMIC DNA]</scope>
    <source>
        <strain evidence="1 2">NIES-2519</strain>
    </source>
</reference>
<sequence length="59" mass="7049">MYTGLGKLSIQSEKWRSGVVMFLNVKFCYEIQHFWFKSQGKGYQTQINQLLRAYMEAHQ</sequence>
<comment type="caution">
    <text evidence="1">The sequence shown here is derived from an EMBL/GenBank/DDBJ whole genome shotgun (WGS) entry which is preliminary data.</text>
</comment>
<dbReference type="EMBL" id="BHVO01000035">
    <property type="protein sequence ID" value="GCA70798.1"/>
    <property type="molecule type" value="Genomic_DNA"/>
</dbReference>
<gene>
    <name evidence="1" type="ORF">MiYa_02333</name>
</gene>